<proteinExistence type="predicted"/>
<feature type="compositionally biased region" description="Polar residues" evidence="1">
    <location>
        <begin position="171"/>
        <end position="202"/>
    </location>
</feature>
<feature type="compositionally biased region" description="Low complexity" evidence="1">
    <location>
        <begin position="158"/>
        <end position="170"/>
    </location>
</feature>
<evidence type="ECO:0000313" key="3">
    <source>
        <dbReference type="Proteomes" id="UP000827092"/>
    </source>
</evidence>
<name>A0AAV6UMT8_9ARAC</name>
<evidence type="ECO:0000313" key="2">
    <source>
        <dbReference type="EMBL" id="KAG8184928.1"/>
    </source>
</evidence>
<organism evidence="2 3">
    <name type="scientific">Oedothorax gibbosus</name>
    <dbReference type="NCBI Taxonomy" id="931172"/>
    <lineage>
        <taxon>Eukaryota</taxon>
        <taxon>Metazoa</taxon>
        <taxon>Ecdysozoa</taxon>
        <taxon>Arthropoda</taxon>
        <taxon>Chelicerata</taxon>
        <taxon>Arachnida</taxon>
        <taxon>Araneae</taxon>
        <taxon>Araneomorphae</taxon>
        <taxon>Entelegynae</taxon>
        <taxon>Araneoidea</taxon>
        <taxon>Linyphiidae</taxon>
        <taxon>Erigoninae</taxon>
        <taxon>Oedothorax</taxon>
    </lineage>
</organism>
<gene>
    <name evidence="2" type="ORF">JTE90_017781</name>
</gene>
<dbReference type="EMBL" id="JAFNEN010000354">
    <property type="protein sequence ID" value="KAG8184928.1"/>
    <property type="molecule type" value="Genomic_DNA"/>
</dbReference>
<keyword evidence="3" id="KW-1185">Reference proteome</keyword>
<feature type="compositionally biased region" description="Polar residues" evidence="1">
    <location>
        <begin position="391"/>
        <end position="414"/>
    </location>
</feature>
<feature type="region of interest" description="Disordered" evidence="1">
    <location>
        <begin position="23"/>
        <end position="92"/>
    </location>
</feature>
<accession>A0AAV6UMT8</accession>
<feature type="region of interest" description="Disordered" evidence="1">
    <location>
        <begin position="156"/>
        <end position="206"/>
    </location>
</feature>
<dbReference type="AlphaFoldDB" id="A0AAV6UMT8"/>
<feature type="region of interest" description="Disordered" evidence="1">
    <location>
        <begin position="391"/>
        <end position="458"/>
    </location>
</feature>
<reference evidence="2 3" key="1">
    <citation type="journal article" date="2022" name="Nat. Ecol. Evol.">
        <title>A masculinizing supergene underlies an exaggerated male reproductive morph in a spider.</title>
        <authorList>
            <person name="Hendrickx F."/>
            <person name="De Corte Z."/>
            <person name="Sonet G."/>
            <person name="Van Belleghem S.M."/>
            <person name="Kostlbacher S."/>
            <person name="Vangestel C."/>
        </authorList>
    </citation>
    <scope>NUCLEOTIDE SEQUENCE [LARGE SCALE GENOMIC DNA]</scope>
    <source>
        <strain evidence="2">W744_W776</strain>
    </source>
</reference>
<sequence length="503" mass="54998">MLGFKVFIVTRLFSSLITKEKMDRSLNENSDQSSIDDIEESALHESLTDDKDSANDSACSTEETLKNESEPGKDYQAFDSNDEASSADLSKGELDLIDKKVREVCKDTENYQRLTMEAKRMKYSEDNKPSSAESSTVANAGLVSFPNENIIDVPTKQASESSISTSTAISRAQTKSSEPLAIPSTSKGPSGLAPSSKSSPKRPTNFGRNVKQAIHVFHPINPKSILQKVPIPIHSGRWVYLRDSPESSDYGGSPDSLDDPFLMEALCVKTPECENEDMFTPRNEEMPPCPPPIQNPVLDFDTPVGELAISEGGLLSDPGHYKRTFGDVPSSHTKQNIEDYSHEPGSIPGIAEDKPLRGEGLPCTNDYPERAVESLLSDLASMNSADSFKQLNSESSCSSRSKGDASNKSSSNIQDIGDKELESVTMQKTSENLDPRLNDSQINVEDYPSESALTEENMSSELASELSNIESNTVIEDRLTESSLALKIHFAELSSEEMLKDTP</sequence>
<feature type="compositionally biased region" description="Basic and acidic residues" evidence="1">
    <location>
        <begin position="63"/>
        <end position="73"/>
    </location>
</feature>
<protein>
    <submittedName>
        <fullName evidence="2">Uncharacterized protein</fullName>
    </submittedName>
</protein>
<comment type="caution">
    <text evidence="2">The sequence shown here is derived from an EMBL/GenBank/DDBJ whole genome shotgun (WGS) entry which is preliminary data.</text>
</comment>
<dbReference type="Proteomes" id="UP000827092">
    <property type="component" value="Unassembled WGS sequence"/>
</dbReference>
<feature type="compositionally biased region" description="Basic and acidic residues" evidence="1">
    <location>
        <begin position="41"/>
        <end position="54"/>
    </location>
</feature>
<evidence type="ECO:0000256" key="1">
    <source>
        <dbReference type="SAM" id="MobiDB-lite"/>
    </source>
</evidence>